<evidence type="ECO:0000313" key="3">
    <source>
        <dbReference type="Proteomes" id="UP000816034"/>
    </source>
</evidence>
<sequence>MKSVTPNDTTKGQSSPSRNGAGAVSAISQRSDSSPSSSIQQPSPQRIEKRKRGRPRKEHPIVQFPVQWEFRDGTVHHRHATGVSSSNRSRSSSSMGDSSIQIFNYYHDQASNHMQYCNLNEASPENYSSMVNHTSMTSSASMERSNPPPPPPPPCSHPQRSVRQIFSFQNVNFPTLRKRSNSNKSGNSSPSKMSSSSTTSSNGSLHSNGGSSSSKKSPTRSSPISMTISNTTLFSTSTWNMTPQQQQQPQIQQHPSIVSNLANRTRTNSNNTFDPATLVTNSTTPVPIGNSSVSTFSIIAPSQGVESSFQQAIANTHEASSTPNPERKRPMKGRTHISLKDILN</sequence>
<feature type="region of interest" description="Disordered" evidence="1">
    <location>
        <begin position="1"/>
        <end position="65"/>
    </location>
</feature>
<proteinExistence type="predicted"/>
<protein>
    <submittedName>
        <fullName evidence="2">Uncharacterized protein</fullName>
    </submittedName>
</protein>
<name>A0AA88GKV9_NAELO</name>
<dbReference type="EMBL" id="PYSW02000022">
    <property type="protein sequence ID" value="KAG2382846.1"/>
    <property type="molecule type" value="Genomic_DNA"/>
</dbReference>
<feature type="compositionally biased region" description="Low complexity" evidence="1">
    <location>
        <begin position="182"/>
        <end position="225"/>
    </location>
</feature>
<keyword evidence="3" id="KW-1185">Reference proteome</keyword>
<organism evidence="2 3">
    <name type="scientific">Naegleria lovaniensis</name>
    <name type="common">Amoeba</name>
    <dbReference type="NCBI Taxonomy" id="51637"/>
    <lineage>
        <taxon>Eukaryota</taxon>
        <taxon>Discoba</taxon>
        <taxon>Heterolobosea</taxon>
        <taxon>Tetramitia</taxon>
        <taxon>Eutetramitia</taxon>
        <taxon>Vahlkampfiidae</taxon>
        <taxon>Naegleria</taxon>
    </lineage>
</organism>
<feature type="compositionally biased region" description="Polar residues" evidence="1">
    <location>
        <begin position="315"/>
        <end position="324"/>
    </location>
</feature>
<feature type="region of interest" description="Disordered" evidence="1">
    <location>
        <begin position="128"/>
        <end position="160"/>
    </location>
</feature>
<feature type="region of interest" description="Disordered" evidence="1">
    <location>
        <begin position="173"/>
        <end position="226"/>
    </location>
</feature>
<gene>
    <name evidence="2" type="ORF">C9374_004813</name>
</gene>
<dbReference type="RefSeq" id="XP_044548525.1">
    <property type="nucleotide sequence ID" value="XM_044694494.1"/>
</dbReference>
<dbReference type="Proteomes" id="UP000816034">
    <property type="component" value="Unassembled WGS sequence"/>
</dbReference>
<feature type="compositionally biased region" description="Basic residues" evidence="1">
    <location>
        <begin position="48"/>
        <end position="57"/>
    </location>
</feature>
<comment type="caution">
    <text evidence="2">The sequence shown here is derived from an EMBL/GenBank/DDBJ whole genome shotgun (WGS) entry which is preliminary data.</text>
</comment>
<feature type="compositionally biased region" description="Polar residues" evidence="1">
    <location>
        <begin position="1"/>
        <end position="18"/>
    </location>
</feature>
<evidence type="ECO:0000256" key="1">
    <source>
        <dbReference type="SAM" id="MobiDB-lite"/>
    </source>
</evidence>
<dbReference type="GeneID" id="68097268"/>
<accession>A0AA88GKV9</accession>
<evidence type="ECO:0000313" key="2">
    <source>
        <dbReference type="EMBL" id="KAG2382846.1"/>
    </source>
</evidence>
<feature type="compositionally biased region" description="Low complexity" evidence="1">
    <location>
        <begin position="25"/>
        <end position="45"/>
    </location>
</feature>
<feature type="compositionally biased region" description="Polar residues" evidence="1">
    <location>
        <begin position="128"/>
        <end position="144"/>
    </location>
</feature>
<reference evidence="2 3" key="1">
    <citation type="journal article" date="2018" name="BMC Genomics">
        <title>The genome of Naegleria lovaniensis, the basis for a comparative approach to unravel pathogenicity factors of the human pathogenic amoeba N. fowleri.</title>
        <authorList>
            <person name="Liechti N."/>
            <person name="Schurch N."/>
            <person name="Bruggmann R."/>
            <person name="Wittwer M."/>
        </authorList>
    </citation>
    <scope>NUCLEOTIDE SEQUENCE [LARGE SCALE GENOMIC DNA]</scope>
    <source>
        <strain evidence="2 3">ATCC 30569</strain>
    </source>
</reference>
<feature type="compositionally biased region" description="Pro residues" evidence="1">
    <location>
        <begin position="146"/>
        <end position="156"/>
    </location>
</feature>
<dbReference type="AlphaFoldDB" id="A0AA88GKV9"/>
<feature type="region of interest" description="Disordered" evidence="1">
    <location>
        <begin position="315"/>
        <end position="344"/>
    </location>
</feature>